<feature type="region of interest" description="Disordered" evidence="7">
    <location>
        <begin position="573"/>
        <end position="814"/>
    </location>
</feature>
<evidence type="ECO:0000313" key="10">
    <source>
        <dbReference type="Proteomes" id="UP001235939"/>
    </source>
</evidence>
<feature type="compositionally biased region" description="Basic residues" evidence="7">
    <location>
        <begin position="67"/>
        <end position="79"/>
    </location>
</feature>
<comment type="similarity">
    <text evidence="1">Belongs to the protein kinase superfamily. CMGC Ser/Thr protein kinase family. CDC2/CDKX subfamily.</text>
</comment>
<keyword evidence="6" id="KW-0067">ATP-binding</keyword>
<evidence type="ECO:0000256" key="5">
    <source>
        <dbReference type="ARBA" id="ARBA00022777"/>
    </source>
</evidence>
<dbReference type="Pfam" id="PF00069">
    <property type="entry name" value="Pkinase"/>
    <property type="match status" value="2"/>
</dbReference>
<dbReference type="InterPro" id="IPR045267">
    <property type="entry name" value="CDK11/PITSLRE_STKc"/>
</dbReference>
<protein>
    <submittedName>
        <fullName evidence="9">CDK11B</fullName>
    </submittedName>
</protein>
<dbReference type="PROSITE" id="PS00108">
    <property type="entry name" value="PROTEIN_KINASE_ST"/>
    <property type="match status" value="2"/>
</dbReference>
<feature type="compositionally biased region" description="Basic and acidic residues" evidence="7">
    <location>
        <begin position="80"/>
        <end position="98"/>
    </location>
</feature>
<dbReference type="PANTHER" id="PTHR24056">
    <property type="entry name" value="CELL DIVISION PROTEIN KINASE"/>
    <property type="match status" value="1"/>
</dbReference>
<keyword evidence="2" id="KW-0723">Serine/threonine-protein kinase</keyword>
<sequence>MVHNWQEKSFPEDDEAMDDSLHIKPPQAAVMPRNSDKHRSSSKKDHHSRKHELAGRHRNHEPGSSRRDRRSSHRCHHKSSRQDDTSSKGQREDQERLKREWRKKRLMYTEQQQRDKQKRGDYHDRSSRTHRYDPYRRSEGSSAQDPRQEQQRPPPELKEERAPPPEQSKRVIYIQPSPNEELYQHAMEDLELDPGEPLEEEDEGMDVGQEEGEASEDEEMEEEQEEGEEEEEREEEATGSGTSSGSTDSEESSQSGEEADPEELPPPEAKIVEEEKAVTPPPSPDKVEVLDEIEAEVPVLPPYFPATQGCRSVEEFHCLNRIEEGTYGVVYRARDKRTNEIVALKRLKMEKEKDGFPITSLREINTLLKAEHPNIVTVREIVVGSNMDKIYIVMDYVEHDLKSLMESMKNPFLLGEVKTLMLQLLKAVAHLHDNWILHRDLKTSNLLLSHKGILKVGDFGLAREYGSPLKAYTPIVVTLWYRAPELLLGTKEYSTPIDMWSVGCIFGEFLNMKPLFPGKSEPDQLNRIFRNLGTPSDKIWPGYEFNHYMAHNWQEKSFPEDDEAMDDSLHIKPPQAAVMPRNSDKHRSSSKKDHHSRKHESAGRHRHHEPGSSRRDRRSSHRSHHKSSRQVDTSSKGQREDQERLKREWRKKRLMYTEQQQRDKQKKGGYHDRSSRTHRYDPYRRSEGSSAQEPRQEQQRPPPDPKEERAPPPEQSKRVIHIQPSSNEELYQHTMEDLELDPREPLEEEDEGMDVGREEDEASEEDEMEEEQEEGEEEEERKEEATGSGTSSGSTDSEESSQSGEEADPEELPPPEAKIAEEEKAVTPPPSPDKVEVLDEIEAEVPVLPPYFPATQGCRSVEEFHCLNRIEEGTYGVVYRARDKRTNEIVALKRLKMEKEKDGFPITSLREINTLLKAQHRNIVTVREIVVGSNMDKIYIVMDYVEHDLKSLMESMKNPFLLGEVKTLMSQLLEAVAHLHDNWILHRDLKTSNLLLSHKGILKVGDFGLAREYGSPLKAYTPIVVTLWYRAPELLLGTKEYSTPIDMWSVGCIFGEFLNMKPLFPGKSEPDQLNRIFRDLGTPSDKIWPGY</sequence>
<feature type="domain" description="Protein kinase" evidence="8">
    <location>
        <begin position="864"/>
        <end position="1091"/>
    </location>
</feature>
<feature type="compositionally biased region" description="Basic and acidic residues" evidence="7">
    <location>
        <begin position="1"/>
        <end position="11"/>
    </location>
</feature>
<gene>
    <name evidence="9" type="ORF">LAZ67_20002100</name>
</gene>
<name>A0ABY6LLG5_9ARAC</name>
<organism evidence="9 10">
    <name type="scientific">Cordylochernes scorpioides</name>
    <dbReference type="NCBI Taxonomy" id="51811"/>
    <lineage>
        <taxon>Eukaryota</taxon>
        <taxon>Metazoa</taxon>
        <taxon>Ecdysozoa</taxon>
        <taxon>Arthropoda</taxon>
        <taxon>Chelicerata</taxon>
        <taxon>Arachnida</taxon>
        <taxon>Pseudoscorpiones</taxon>
        <taxon>Cheliferoidea</taxon>
        <taxon>Chernetidae</taxon>
        <taxon>Cordylochernes</taxon>
    </lineage>
</organism>
<dbReference type="Gene3D" id="3.30.200.20">
    <property type="entry name" value="Phosphorylase Kinase, domain 1"/>
    <property type="match status" value="2"/>
</dbReference>
<reference evidence="9 10" key="1">
    <citation type="submission" date="2022-01" db="EMBL/GenBank/DDBJ databases">
        <title>A chromosomal length assembly of Cordylochernes scorpioides.</title>
        <authorList>
            <person name="Zeh D."/>
            <person name="Zeh J."/>
        </authorList>
    </citation>
    <scope>NUCLEOTIDE SEQUENCE [LARGE SCALE GENOMIC DNA]</scope>
    <source>
        <strain evidence="9">IN4F17</strain>
        <tissue evidence="9">Whole Body</tissue>
    </source>
</reference>
<feature type="compositionally biased region" description="Basic and acidic residues" evidence="7">
    <location>
        <begin position="694"/>
        <end position="717"/>
    </location>
</feature>
<feature type="compositionally biased region" description="Basic and acidic residues" evidence="7">
    <location>
        <begin position="730"/>
        <end position="745"/>
    </location>
</feature>
<feature type="compositionally biased region" description="Basic residues" evidence="7">
    <location>
        <begin position="615"/>
        <end position="628"/>
    </location>
</feature>
<feature type="compositionally biased region" description="Basic and acidic residues" evidence="7">
    <location>
        <begin position="599"/>
        <end position="614"/>
    </location>
</feature>
<keyword evidence="3" id="KW-0808">Transferase</keyword>
<feature type="compositionally biased region" description="Basic and acidic residues" evidence="7">
    <location>
        <begin position="669"/>
        <end position="687"/>
    </location>
</feature>
<evidence type="ECO:0000256" key="2">
    <source>
        <dbReference type="ARBA" id="ARBA00022527"/>
    </source>
</evidence>
<evidence type="ECO:0000259" key="8">
    <source>
        <dbReference type="PROSITE" id="PS50011"/>
    </source>
</evidence>
<accession>A0ABY6LLG5</accession>
<feature type="compositionally biased region" description="Basic and acidic residues" evidence="7">
    <location>
        <begin position="112"/>
        <end position="139"/>
    </location>
</feature>
<keyword evidence="10" id="KW-1185">Reference proteome</keyword>
<feature type="compositionally biased region" description="Acidic residues" evidence="7">
    <location>
        <begin position="746"/>
        <end position="781"/>
    </location>
</feature>
<dbReference type="SUPFAM" id="SSF56112">
    <property type="entry name" value="Protein kinase-like (PK-like)"/>
    <property type="match status" value="2"/>
</dbReference>
<feature type="compositionally biased region" description="Basic and acidic residues" evidence="7">
    <location>
        <begin position="582"/>
        <end position="591"/>
    </location>
</feature>
<evidence type="ECO:0000256" key="3">
    <source>
        <dbReference type="ARBA" id="ARBA00022679"/>
    </source>
</evidence>
<proteinExistence type="inferred from homology"/>
<keyword evidence="4" id="KW-0547">Nucleotide-binding</keyword>
<keyword evidence="5" id="KW-0418">Kinase</keyword>
<feature type="compositionally biased region" description="Basic and acidic residues" evidence="7">
    <location>
        <begin position="146"/>
        <end position="169"/>
    </location>
</feature>
<dbReference type="Gene3D" id="1.10.510.10">
    <property type="entry name" value="Transferase(Phosphotransferase) domain 1"/>
    <property type="match status" value="2"/>
</dbReference>
<dbReference type="InterPro" id="IPR011009">
    <property type="entry name" value="Kinase-like_dom_sf"/>
</dbReference>
<feature type="domain" description="Protein kinase" evidence="8">
    <location>
        <begin position="316"/>
        <end position="589"/>
    </location>
</feature>
<feature type="compositionally biased region" description="Basic and acidic residues" evidence="7">
    <location>
        <begin position="34"/>
        <end position="43"/>
    </location>
</feature>
<evidence type="ECO:0000256" key="1">
    <source>
        <dbReference type="ARBA" id="ARBA00006485"/>
    </source>
</evidence>
<dbReference type="InterPro" id="IPR000719">
    <property type="entry name" value="Prot_kinase_dom"/>
</dbReference>
<feature type="region of interest" description="Disordered" evidence="7">
    <location>
        <begin position="1"/>
        <end position="284"/>
    </location>
</feature>
<dbReference type="CDD" id="cd07843">
    <property type="entry name" value="STKc_CDC2L1"/>
    <property type="match status" value="2"/>
</dbReference>
<dbReference type="SMART" id="SM00220">
    <property type="entry name" value="S_TKc"/>
    <property type="match status" value="2"/>
</dbReference>
<dbReference type="InterPro" id="IPR008271">
    <property type="entry name" value="Ser/Thr_kinase_AS"/>
</dbReference>
<feature type="compositionally biased region" description="Basic and acidic residues" evidence="7">
    <location>
        <begin position="51"/>
        <end position="66"/>
    </location>
</feature>
<feature type="compositionally biased region" description="Basic and acidic residues" evidence="7">
    <location>
        <begin position="637"/>
        <end position="646"/>
    </location>
</feature>
<dbReference type="PANTHER" id="PTHR24056:SF107">
    <property type="entry name" value="CYCLIN-DEPENDENT KINASE 11A-RELATED"/>
    <property type="match status" value="1"/>
</dbReference>
<evidence type="ECO:0000256" key="6">
    <source>
        <dbReference type="ARBA" id="ARBA00022840"/>
    </source>
</evidence>
<feature type="compositionally biased region" description="Low complexity" evidence="7">
    <location>
        <begin position="238"/>
        <end position="256"/>
    </location>
</feature>
<dbReference type="Proteomes" id="UP001235939">
    <property type="component" value="Chromosome 20"/>
</dbReference>
<feature type="non-terminal residue" evidence="9">
    <location>
        <position position="1091"/>
    </location>
</feature>
<dbReference type="PROSITE" id="PS50011">
    <property type="entry name" value="PROTEIN_KINASE_DOM"/>
    <property type="match status" value="2"/>
</dbReference>
<dbReference type="EMBL" id="CP092882">
    <property type="protein sequence ID" value="UYV81714.1"/>
    <property type="molecule type" value="Genomic_DNA"/>
</dbReference>
<dbReference type="InterPro" id="IPR050108">
    <property type="entry name" value="CDK"/>
</dbReference>
<evidence type="ECO:0000313" key="9">
    <source>
        <dbReference type="EMBL" id="UYV81714.1"/>
    </source>
</evidence>
<evidence type="ECO:0000256" key="7">
    <source>
        <dbReference type="SAM" id="MobiDB-lite"/>
    </source>
</evidence>
<evidence type="ECO:0000256" key="4">
    <source>
        <dbReference type="ARBA" id="ARBA00022741"/>
    </source>
</evidence>
<feature type="compositionally biased region" description="Acidic residues" evidence="7">
    <location>
        <begin position="189"/>
        <end position="237"/>
    </location>
</feature>
<feature type="compositionally biased region" description="Low complexity" evidence="7">
    <location>
        <begin position="786"/>
        <end position="804"/>
    </location>
</feature>